<dbReference type="InterPro" id="IPR005467">
    <property type="entry name" value="His_kinase_dom"/>
</dbReference>
<comment type="caution">
    <text evidence="7">The sequence shown here is derived from an EMBL/GenBank/DDBJ whole genome shotgun (WGS) entry which is preliminary data.</text>
</comment>
<dbReference type="SMART" id="SM00388">
    <property type="entry name" value="HisKA"/>
    <property type="match status" value="1"/>
</dbReference>
<feature type="modified residue" description="4-aspartylphosphate" evidence="4">
    <location>
        <position position="444"/>
    </location>
</feature>
<dbReference type="PANTHER" id="PTHR43547">
    <property type="entry name" value="TWO-COMPONENT HISTIDINE KINASE"/>
    <property type="match status" value="1"/>
</dbReference>
<accession>A0A1V1PG73</accession>
<dbReference type="AlphaFoldDB" id="A0A1V1PG73"/>
<dbReference type="InterPro" id="IPR004358">
    <property type="entry name" value="Sig_transdc_His_kin-like_C"/>
</dbReference>
<sequence>MYTQSAHNTILLVDDQPENLQPIVHFLEQSEYKIHISLSGSAALEILQSMVPDLILLDILMPDIDGYETCRRIKADPRLADIPVLFMSAVTDVTNKVKGFEVGCQDYITKPVQYEELLARVKTHIQMRQMQKELFRFEKLQSLGVLAGGIAHDFNNILSIILGNVQLLKDRSANESLIRSTEKAVMRAANLSKSLITFSKGGTPLLRKGDIVPVLKDSLKFILDTSESTYKLEIDGEPPILFFDRQQIAQAFNQIILNADQAMNHNGQINIKISNVIFDTPKHMLNKGEYVQIKISDTGYGINHDNMKRIFDPYFSTQERGTQKGMGLGLAIAHSIIAQHKGAIDVESVPSKGSSFNIFLPISKVSETPFTDIQSKRIMLDAKNKSKQIHILIMDDEHEICQMVKKVLGREKILVDEAKNGEIAVQMYIDKFKTGNPYDAIILDLSVKYGMGGVEAIKRISAVDPDVKAIISSGYSQNPVMSHYKKYGFYAVLFKPYHLEEMKNTLYHVIYET</sequence>
<dbReference type="PRINTS" id="PR00344">
    <property type="entry name" value="BCTRLSENSOR"/>
</dbReference>
<organism evidence="7 8">
    <name type="scientific">Candidatus Magnetoglobus multicellularis str. Araruama</name>
    <dbReference type="NCBI Taxonomy" id="890399"/>
    <lineage>
        <taxon>Bacteria</taxon>
        <taxon>Pseudomonadati</taxon>
        <taxon>Thermodesulfobacteriota</taxon>
        <taxon>Desulfobacteria</taxon>
        <taxon>Desulfobacterales</taxon>
        <taxon>Desulfobacteraceae</taxon>
        <taxon>Candidatus Magnetoglobus</taxon>
    </lineage>
</organism>
<dbReference type="SUPFAM" id="SSF52172">
    <property type="entry name" value="CheY-like"/>
    <property type="match status" value="2"/>
</dbReference>
<dbReference type="EMBL" id="ATBP01000040">
    <property type="protein sequence ID" value="ETR73753.1"/>
    <property type="molecule type" value="Genomic_DNA"/>
</dbReference>
<dbReference type="InterPro" id="IPR036097">
    <property type="entry name" value="HisK_dim/P_sf"/>
</dbReference>
<dbReference type="PANTHER" id="PTHR43547:SF2">
    <property type="entry name" value="HYBRID SIGNAL TRANSDUCTION HISTIDINE KINASE C"/>
    <property type="match status" value="1"/>
</dbReference>
<evidence type="ECO:0000259" key="5">
    <source>
        <dbReference type="PROSITE" id="PS50109"/>
    </source>
</evidence>
<feature type="modified residue" description="4-aspartylphosphate" evidence="4">
    <location>
        <position position="58"/>
    </location>
</feature>
<reference evidence="8" key="1">
    <citation type="submission" date="2012-11" db="EMBL/GenBank/DDBJ databases">
        <authorList>
            <person name="Lucero-Rivera Y.E."/>
            <person name="Tovar-Ramirez D."/>
        </authorList>
    </citation>
    <scope>NUCLEOTIDE SEQUENCE [LARGE SCALE GENOMIC DNA]</scope>
    <source>
        <strain evidence="8">Araruama</strain>
    </source>
</reference>
<dbReference type="Gene3D" id="1.10.287.130">
    <property type="match status" value="1"/>
</dbReference>
<dbReference type="Proteomes" id="UP000189670">
    <property type="component" value="Unassembled WGS sequence"/>
</dbReference>
<dbReference type="InterPro" id="IPR001789">
    <property type="entry name" value="Sig_transdc_resp-reg_receiver"/>
</dbReference>
<feature type="domain" description="Response regulatory" evidence="6">
    <location>
        <begin position="390"/>
        <end position="510"/>
    </location>
</feature>
<evidence type="ECO:0000313" key="7">
    <source>
        <dbReference type="EMBL" id="ETR73753.1"/>
    </source>
</evidence>
<dbReference type="SMART" id="SM00448">
    <property type="entry name" value="REC"/>
    <property type="match status" value="2"/>
</dbReference>
<dbReference type="EC" id="2.7.13.3" evidence="2"/>
<dbReference type="InterPro" id="IPR003594">
    <property type="entry name" value="HATPase_dom"/>
</dbReference>
<evidence type="ECO:0000256" key="3">
    <source>
        <dbReference type="ARBA" id="ARBA00022553"/>
    </source>
</evidence>
<dbReference type="Gene3D" id="3.40.50.2300">
    <property type="match status" value="2"/>
</dbReference>
<dbReference type="SMART" id="SM00387">
    <property type="entry name" value="HATPase_c"/>
    <property type="match status" value="1"/>
</dbReference>
<protein>
    <recommendedName>
        <fullName evidence="2">histidine kinase</fullName>
        <ecNumber evidence="2">2.7.13.3</ecNumber>
    </recommendedName>
</protein>
<comment type="catalytic activity">
    <reaction evidence="1">
        <text>ATP + protein L-histidine = ADP + protein N-phospho-L-histidine.</text>
        <dbReference type="EC" id="2.7.13.3"/>
    </reaction>
</comment>
<evidence type="ECO:0000256" key="2">
    <source>
        <dbReference type="ARBA" id="ARBA00012438"/>
    </source>
</evidence>
<name>A0A1V1PG73_9BACT</name>
<dbReference type="Pfam" id="PF00072">
    <property type="entry name" value="Response_reg"/>
    <property type="match status" value="2"/>
</dbReference>
<feature type="domain" description="Response regulatory" evidence="6">
    <location>
        <begin position="9"/>
        <end position="125"/>
    </location>
</feature>
<keyword evidence="7" id="KW-0808">Transferase</keyword>
<evidence type="ECO:0000256" key="1">
    <source>
        <dbReference type="ARBA" id="ARBA00000085"/>
    </source>
</evidence>
<dbReference type="GO" id="GO:0000155">
    <property type="term" value="F:phosphorelay sensor kinase activity"/>
    <property type="evidence" value="ECO:0007669"/>
    <property type="project" value="InterPro"/>
</dbReference>
<dbReference type="Pfam" id="PF02518">
    <property type="entry name" value="HATPase_c"/>
    <property type="match status" value="1"/>
</dbReference>
<dbReference type="SUPFAM" id="SSF55874">
    <property type="entry name" value="ATPase domain of HSP90 chaperone/DNA topoisomerase II/histidine kinase"/>
    <property type="match status" value="1"/>
</dbReference>
<dbReference type="CDD" id="cd19920">
    <property type="entry name" value="REC_PA4781-like"/>
    <property type="match status" value="1"/>
</dbReference>
<evidence type="ECO:0000313" key="8">
    <source>
        <dbReference type="Proteomes" id="UP000189670"/>
    </source>
</evidence>
<keyword evidence="3 4" id="KW-0597">Phosphoprotein</keyword>
<dbReference type="InterPro" id="IPR036890">
    <property type="entry name" value="HATPase_C_sf"/>
</dbReference>
<gene>
    <name evidence="7" type="ORF">OMM_00722</name>
</gene>
<dbReference type="Gene3D" id="3.30.565.10">
    <property type="entry name" value="Histidine kinase-like ATPase, C-terminal domain"/>
    <property type="match status" value="1"/>
</dbReference>
<proteinExistence type="predicted"/>
<evidence type="ECO:0000259" key="6">
    <source>
        <dbReference type="PROSITE" id="PS50110"/>
    </source>
</evidence>
<dbReference type="CDD" id="cd00156">
    <property type="entry name" value="REC"/>
    <property type="match status" value="1"/>
</dbReference>
<dbReference type="PROSITE" id="PS50110">
    <property type="entry name" value="RESPONSE_REGULATORY"/>
    <property type="match status" value="2"/>
</dbReference>
<keyword evidence="7" id="KW-0418">Kinase</keyword>
<dbReference type="InterPro" id="IPR003661">
    <property type="entry name" value="HisK_dim/P_dom"/>
</dbReference>
<dbReference type="CDD" id="cd00082">
    <property type="entry name" value="HisKA"/>
    <property type="match status" value="1"/>
</dbReference>
<dbReference type="SUPFAM" id="SSF47384">
    <property type="entry name" value="Homodimeric domain of signal transducing histidine kinase"/>
    <property type="match status" value="1"/>
</dbReference>
<feature type="domain" description="Histidine kinase" evidence="5">
    <location>
        <begin position="149"/>
        <end position="364"/>
    </location>
</feature>
<dbReference type="PROSITE" id="PS50109">
    <property type="entry name" value="HIS_KIN"/>
    <property type="match status" value="1"/>
</dbReference>
<evidence type="ECO:0000256" key="4">
    <source>
        <dbReference type="PROSITE-ProRule" id="PRU00169"/>
    </source>
</evidence>
<dbReference type="InterPro" id="IPR011006">
    <property type="entry name" value="CheY-like_superfamily"/>
</dbReference>